<evidence type="ECO:0000313" key="2">
    <source>
        <dbReference type="Proteomes" id="UP000008177"/>
    </source>
</evidence>
<proteinExistence type="predicted"/>
<evidence type="ECO:0000313" key="1">
    <source>
        <dbReference type="EMBL" id="CCD48290.1"/>
    </source>
</evidence>
<reference evidence="2" key="1">
    <citation type="journal article" date="2011" name="PLoS Genet.">
        <title>Genomic analysis of the necrotrophic fungal pathogens Sclerotinia sclerotiorum and Botrytis cinerea.</title>
        <authorList>
            <person name="Amselem J."/>
            <person name="Cuomo C.A."/>
            <person name="van Kan J.A."/>
            <person name="Viaud M."/>
            <person name="Benito E.P."/>
            <person name="Couloux A."/>
            <person name="Coutinho P.M."/>
            <person name="de Vries R.P."/>
            <person name="Dyer P.S."/>
            <person name="Fillinger S."/>
            <person name="Fournier E."/>
            <person name="Gout L."/>
            <person name="Hahn M."/>
            <person name="Kohn L."/>
            <person name="Lapalu N."/>
            <person name="Plummer K.M."/>
            <person name="Pradier J.M."/>
            <person name="Quevillon E."/>
            <person name="Sharon A."/>
            <person name="Simon A."/>
            <person name="ten Have A."/>
            <person name="Tudzynski B."/>
            <person name="Tudzynski P."/>
            <person name="Wincker P."/>
            <person name="Andrew M."/>
            <person name="Anthouard V."/>
            <person name="Beever R.E."/>
            <person name="Beffa R."/>
            <person name="Benoit I."/>
            <person name="Bouzid O."/>
            <person name="Brault B."/>
            <person name="Chen Z."/>
            <person name="Choquer M."/>
            <person name="Collemare J."/>
            <person name="Cotton P."/>
            <person name="Danchin E.G."/>
            <person name="Da Silva C."/>
            <person name="Gautier A."/>
            <person name="Giraud C."/>
            <person name="Giraud T."/>
            <person name="Gonzalez C."/>
            <person name="Grossetete S."/>
            <person name="Guldener U."/>
            <person name="Henrissat B."/>
            <person name="Howlett B.J."/>
            <person name="Kodira C."/>
            <person name="Kretschmer M."/>
            <person name="Lappartient A."/>
            <person name="Leroch M."/>
            <person name="Levis C."/>
            <person name="Mauceli E."/>
            <person name="Neuveglise C."/>
            <person name="Oeser B."/>
            <person name="Pearson M."/>
            <person name="Poulain J."/>
            <person name="Poussereau N."/>
            <person name="Quesneville H."/>
            <person name="Rascle C."/>
            <person name="Schumacher J."/>
            <person name="Segurens B."/>
            <person name="Sexton A."/>
            <person name="Silva E."/>
            <person name="Sirven C."/>
            <person name="Soanes D.M."/>
            <person name="Talbot N.J."/>
            <person name="Templeton M."/>
            <person name="Yandava C."/>
            <person name="Yarden O."/>
            <person name="Zeng Q."/>
            <person name="Rollins J.A."/>
            <person name="Lebrun M.H."/>
            <person name="Dickman M."/>
        </authorList>
    </citation>
    <scope>NUCLEOTIDE SEQUENCE [LARGE SCALE GENOMIC DNA]</scope>
    <source>
        <strain evidence="2">T4</strain>
    </source>
</reference>
<gene>
    <name evidence="1" type="ORF">BofuT4_uP106740.1</name>
</gene>
<dbReference type="EMBL" id="FQ790293">
    <property type="protein sequence ID" value="CCD48290.1"/>
    <property type="molecule type" value="Genomic_DNA"/>
</dbReference>
<name>G2Y6N8_BOTF4</name>
<dbReference type="InParanoid" id="G2Y6N8"/>
<dbReference type="Proteomes" id="UP000008177">
    <property type="component" value="Unplaced contigs"/>
</dbReference>
<sequence length="58" mass="6873">MAKIGFKSSIDNDDRNTRFTLGDFHDCSAFWGEGEKKTDLWVYKWIVFERMKSKCIYG</sequence>
<organism evidence="1 2">
    <name type="scientific">Botryotinia fuckeliana (strain T4)</name>
    <name type="common">Noble rot fungus</name>
    <name type="synonym">Botrytis cinerea</name>
    <dbReference type="NCBI Taxonomy" id="999810"/>
    <lineage>
        <taxon>Eukaryota</taxon>
        <taxon>Fungi</taxon>
        <taxon>Dikarya</taxon>
        <taxon>Ascomycota</taxon>
        <taxon>Pezizomycotina</taxon>
        <taxon>Leotiomycetes</taxon>
        <taxon>Helotiales</taxon>
        <taxon>Sclerotiniaceae</taxon>
        <taxon>Botrytis</taxon>
    </lineage>
</organism>
<dbReference type="HOGENOM" id="CLU_2978858_0_0_1"/>
<accession>G2Y6N8</accession>
<dbReference type="AlphaFoldDB" id="G2Y6N8"/>
<protein>
    <submittedName>
        <fullName evidence="1">Uncharacterized protein</fullName>
    </submittedName>
</protein>